<evidence type="ECO:0000313" key="1">
    <source>
        <dbReference type="EMBL" id="KAF8452864.1"/>
    </source>
</evidence>
<dbReference type="Proteomes" id="UP001194468">
    <property type="component" value="Unassembled WGS sequence"/>
</dbReference>
<dbReference type="Gene3D" id="2.80.10.50">
    <property type="match status" value="1"/>
</dbReference>
<organism evidence="1 2">
    <name type="scientific">Boletus edulis BED1</name>
    <dbReference type="NCBI Taxonomy" id="1328754"/>
    <lineage>
        <taxon>Eukaryota</taxon>
        <taxon>Fungi</taxon>
        <taxon>Dikarya</taxon>
        <taxon>Basidiomycota</taxon>
        <taxon>Agaricomycotina</taxon>
        <taxon>Agaricomycetes</taxon>
        <taxon>Agaricomycetidae</taxon>
        <taxon>Boletales</taxon>
        <taxon>Boletineae</taxon>
        <taxon>Boletaceae</taxon>
        <taxon>Boletoideae</taxon>
        <taxon>Boletus</taxon>
    </lineage>
</organism>
<reference evidence="1" key="1">
    <citation type="submission" date="2019-10" db="EMBL/GenBank/DDBJ databases">
        <authorList>
            <consortium name="DOE Joint Genome Institute"/>
            <person name="Kuo A."/>
            <person name="Miyauchi S."/>
            <person name="Kiss E."/>
            <person name="Drula E."/>
            <person name="Kohler A."/>
            <person name="Sanchez-Garcia M."/>
            <person name="Andreopoulos B."/>
            <person name="Barry K.W."/>
            <person name="Bonito G."/>
            <person name="Buee M."/>
            <person name="Carver A."/>
            <person name="Chen C."/>
            <person name="Cichocki N."/>
            <person name="Clum A."/>
            <person name="Culley D."/>
            <person name="Crous P.W."/>
            <person name="Fauchery L."/>
            <person name="Girlanda M."/>
            <person name="Hayes R."/>
            <person name="Keri Z."/>
            <person name="LaButti K."/>
            <person name="Lipzen A."/>
            <person name="Lombard V."/>
            <person name="Magnuson J."/>
            <person name="Maillard F."/>
            <person name="Morin E."/>
            <person name="Murat C."/>
            <person name="Nolan M."/>
            <person name="Ohm R."/>
            <person name="Pangilinan J."/>
            <person name="Pereira M."/>
            <person name="Perotto S."/>
            <person name="Peter M."/>
            <person name="Riley R."/>
            <person name="Sitrit Y."/>
            <person name="Stielow B."/>
            <person name="Szollosi G."/>
            <person name="Zifcakova L."/>
            <person name="Stursova M."/>
            <person name="Spatafora J.W."/>
            <person name="Tedersoo L."/>
            <person name="Vaario L.-M."/>
            <person name="Yamada A."/>
            <person name="Yan M."/>
            <person name="Wang P."/>
            <person name="Xu J."/>
            <person name="Bruns T."/>
            <person name="Baldrian P."/>
            <person name="Vilgalys R."/>
            <person name="Henrissat B."/>
            <person name="Grigoriev I.V."/>
            <person name="Hibbett D."/>
            <person name="Nagy L.G."/>
            <person name="Martin F.M."/>
        </authorList>
    </citation>
    <scope>NUCLEOTIDE SEQUENCE</scope>
    <source>
        <strain evidence="1">BED1</strain>
    </source>
</reference>
<gene>
    <name evidence="1" type="ORF">L210DRAFT_3626836</name>
</gene>
<evidence type="ECO:0000313" key="2">
    <source>
        <dbReference type="Proteomes" id="UP001194468"/>
    </source>
</evidence>
<dbReference type="SUPFAM" id="SSF50370">
    <property type="entry name" value="Ricin B-like lectins"/>
    <property type="match status" value="1"/>
</dbReference>
<dbReference type="InterPro" id="IPR035992">
    <property type="entry name" value="Ricin_B-like_lectins"/>
</dbReference>
<sequence>MTGPEPGRYYIQLVASKQLIGADPPYYNPDYVSIITDSIADIWQVDRLDDGTYTLTIVRGTPVYTKKELVGSLNPPSTPWRIEGPENGPYTIRAIDSAPPLGWTVWRAGARKSFVTLFALRPPQDNQKWIFIPVYDN</sequence>
<dbReference type="InterPro" id="IPR031755">
    <property type="entry name" value="Inhibitor_I66"/>
</dbReference>
<accession>A0AAD4CAR7</accession>
<comment type="caution">
    <text evidence="1">The sequence shown here is derived from an EMBL/GenBank/DDBJ whole genome shotgun (WGS) entry which is preliminary data.</text>
</comment>
<dbReference type="Pfam" id="PF16850">
    <property type="entry name" value="Inhibitor_I66"/>
    <property type="match status" value="1"/>
</dbReference>
<reference evidence="1" key="2">
    <citation type="journal article" date="2020" name="Nat. Commun.">
        <title>Large-scale genome sequencing of mycorrhizal fungi provides insights into the early evolution of symbiotic traits.</title>
        <authorList>
            <person name="Miyauchi S."/>
            <person name="Kiss E."/>
            <person name="Kuo A."/>
            <person name="Drula E."/>
            <person name="Kohler A."/>
            <person name="Sanchez-Garcia M."/>
            <person name="Morin E."/>
            <person name="Andreopoulos B."/>
            <person name="Barry K.W."/>
            <person name="Bonito G."/>
            <person name="Buee M."/>
            <person name="Carver A."/>
            <person name="Chen C."/>
            <person name="Cichocki N."/>
            <person name="Clum A."/>
            <person name="Culley D."/>
            <person name="Crous P.W."/>
            <person name="Fauchery L."/>
            <person name="Girlanda M."/>
            <person name="Hayes R.D."/>
            <person name="Keri Z."/>
            <person name="LaButti K."/>
            <person name="Lipzen A."/>
            <person name="Lombard V."/>
            <person name="Magnuson J."/>
            <person name="Maillard F."/>
            <person name="Murat C."/>
            <person name="Nolan M."/>
            <person name="Ohm R.A."/>
            <person name="Pangilinan J."/>
            <person name="Pereira M.F."/>
            <person name="Perotto S."/>
            <person name="Peter M."/>
            <person name="Pfister S."/>
            <person name="Riley R."/>
            <person name="Sitrit Y."/>
            <person name="Stielow J.B."/>
            <person name="Szollosi G."/>
            <person name="Zifcakova L."/>
            <person name="Stursova M."/>
            <person name="Spatafora J.W."/>
            <person name="Tedersoo L."/>
            <person name="Vaario L.M."/>
            <person name="Yamada A."/>
            <person name="Yan M."/>
            <person name="Wang P."/>
            <person name="Xu J."/>
            <person name="Bruns T."/>
            <person name="Baldrian P."/>
            <person name="Vilgalys R."/>
            <person name="Dunand C."/>
            <person name="Henrissat B."/>
            <person name="Grigoriev I.V."/>
            <person name="Hibbett D."/>
            <person name="Nagy L.G."/>
            <person name="Martin F.M."/>
        </authorList>
    </citation>
    <scope>NUCLEOTIDE SEQUENCE</scope>
    <source>
        <strain evidence="1">BED1</strain>
    </source>
</reference>
<dbReference type="GO" id="GO:0004867">
    <property type="term" value="F:serine-type endopeptidase inhibitor activity"/>
    <property type="evidence" value="ECO:0007669"/>
    <property type="project" value="InterPro"/>
</dbReference>
<dbReference type="AlphaFoldDB" id="A0AAD4CAR7"/>
<protein>
    <submittedName>
        <fullName evidence="1">Uncharacterized protein</fullName>
    </submittedName>
</protein>
<keyword evidence="2" id="KW-1185">Reference proteome</keyword>
<name>A0AAD4CAR7_BOLED</name>
<proteinExistence type="predicted"/>
<dbReference type="EMBL" id="WHUW01000001">
    <property type="protein sequence ID" value="KAF8452864.1"/>
    <property type="molecule type" value="Genomic_DNA"/>
</dbReference>